<organism evidence="1">
    <name type="scientific">marine metagenome</name>
    <dbReference type="NCBI Taxonomy" id="408172"/>
    <lineage>
        <taxon>unclassified sequences</taxon>
        <taxon>metagenomes</taxon>
        <taxon>ecological metagenomes</taxon>
    </lineage>
</organism>
<reference evidence="1" key="1">
    <citation type="submission" date="2018-05" db="EMBL/GenBank/DDBJ databases">
        <authorList>
            <person name="Lanie J.A."/>
            <person name="Ng W.-L."/>
            <person name="Kazmierczak K.M."/>
            <person name="Andrzejewski T.M."/>
            <person name="Davidsen T.M."/>
            <person name="Wayne K.J."/>
            <person name="Tettelin H."/>
            <person name="Glass J.I."/>
            <person name="Rusch D."/>
            <person name="Podicherti R."/>
            <person name="Tsui H.-C.T."/>
            <person name="Winkler M.E."/>
        </authorList>
    </citation>
    <scope>NUCLEOTIDE SEQUENCE</scope>
</reference>
<sequence length="58" mass="6852">MLDFNTTSQSLEQIFHEWIDFLIQTGQVKKENINYKLLTQAIVELELQTYLNRGGKLH</sequence>
<proteinExistence type="predicted"/>
<accession>A0A382BTB0</accession>
<dbReference type="AlphaFoldDB" id="A0A382BTB0"/>
<gene>
    <name evidence="1" type="ORF">METZ01_LOCUS169301</name>
</gene>
<protein>
    <submittedName>
        <fullName evidence="1">Uncharacterized protein</fullName>
    </submittedName>
</protein>
<evidence type="ECO:0000313" key="1">
    <source>
        <dbReference type="EMBL" id="SVB16447.1"/>
    </source>
</evidence>
<name>A0A382BTB0_9ZZZZ</name>
<dbReference type="EMBL" id="UINC01031041">
    <property type="protein sequence ID" value="SVB16447.1"/>
    <property type="molecule type" value="Genomic_DNA"/>
</dbReference>